<keyword evidence="1" id="KW-0472">Membrane</keyword>
<keyword evidence="1" id="KW-0812">Transmembrane</keyword>
<keyword evidence="1" id="KW-1133">Transmembrane helix</keyword>
<dbReference type="Proteomes" id="UP000275394">
    <property type="component" value="Unassembled WGS sequence"/>
</dbReference>
<sequence length="114" mass="12320">MNRESLVSLKFWCGEREGIISFFVVSLAVALFYGAANLSKAQRYVSGVAEAHVLDSNLAGNQPKLAVKLESGSLAYLNIHSVGSIKVGSDVCLIKNYTYLGTINFKLRSTGKCT</sequence>
<protein>
    <submittedName>
        <fullName evidence="2">Uncharacterized protein</fullName>
    </submittedName>
</protein>
<feature type="transmembrane region" description="Helical" evidence="1">
    <location>
        <begin position="18"/>
        <end position="36"/>
    </location>
</feature>
<accession>A0A3N2E0I5</accession>
<gene>
    <name evidence="2" type="ORF">EDC56_1072</name>
</gene>
<proteinExistence type="predicted"/>
<name>A0A3N2E0I5_9GAMM</name>
<evidence type="ECO:0000256" key="1">
    <source>
        <dbReference type="SAM" id="Phobius"/>
    </source>
</evidence>
<evidence type="ECO:0000313" key="3">
    <source>
        <dbReference type="Proteomes" id="UP000275394"/>
    </source>
</evidence>
<dbReference type="RefSeq" id="WP_148059323.1">
    <property type="nucleotide sequence ID" value="NZ_RKHR01000003.1"/>
</dbReference>
<organism evidence="2 3">
    <name type="scientific">Sinobacterium caligoides</name>
    <dbReference type="NCBI Taxonomy" id="933926"/>
    <lineage>
        <taxon>Bacteria</taxon>
        <taxon>Pseudomonadati</taxon>
        <taxon>Pseudomonadota</taxon>
        <taxon>Gammaproteobacteria</taxon>
        <taxon>Cellvibrionales</taxon>
        <taxon>Spongiibacteraceae</taxon>
        <taxon>Sinobacterium</taxon>
    </lineage>
</organism>
<evidence type="ECO:0000313" key="2">
    <source>
        <dbReference type="EMBL" id="ROS05537.1"/>
    </source>
</evidence>
<comment type="caution">
    <text evidence="2">The sequence shown here is derived from an EMBL/GenBank/DDBJ whole genome shotgun (WGS) entry which is preliminary data.</text>
</comment>
<dbReference type="AlphaFoldDB" id="A0A3N2E0I5"/>
<reference evidence="2 3" key="1">
    <citation type="submission" date="2018-11" db="EMBL/GenBank/DDBJ databases">
        <title>Genomic Encyclopedia of Type Strains, Phase IV (KMG-IV): sequencing the most valuable type-strain genomes for metagenomic binning, comparative biology and taxonomic classification.</title>
        <authorList>
            <person name="Goeker M."/>
        </authorList>
    </citation>
    <scope>NUCLEOTIDE SEQUENCE [LARGE SCALE GENOMIC DNA]</scope>
    <source>
        <strain evidence="2 3">DSM 100316</strain>
    </source>
</reference>
<keyword evidence="3" id="KW-1185">Reference proteome</keyword>
<dbReference type="EMBL" id="RKHR01000003">
    <property type="protein sequence ID" value="ROS05537.1"/>
    <property type="molecule type" value="Genomic_DNA"/>
</dbReference>